<keyword evidence="5" id="KW-1185">Reference proteome</keyword>
<evidence type="ECO:0000313" key="4">
    <source>
        <dbReference type="EMBL" id="SFV24964.1"/>
    </source>
</evidence>
<name>A0A1I7MSR6_9MICC</name>
<reference evidence="4 5" key="1">
    <citation type="submission" date="2016-10" db="EMBL/GenBank/DDBJ databases">
        <authorList>
            <person name="de Groot N.N."/>
        </authorList>
    </citation>
    <scope>NUCLEOTIDE SEQUENCE [LARGE SCALE GENOMIC DNA]</scope>
    <source>
        <strain evidence="4 5">CGMCC 1.7054</strain>
    </source>
</reference>
<feature type="compositionally biased region" description="Low complexity" evidence="1">
    <location>
        <begin position="51"/>
        <end position="62"/>
    </location>
</feature>
<evidence type="ECO:0000256" key="1">
    <source>
        <dbReference type="SAM" id="MobiDB-lite"/>
    </source>
</evidence>
<keyword evidence="2" id="KW-0472">Membrane</keyword>
<dbReference type="EMBL" id="FPCG01000016">
    <property type="protein sequence ID" value="SFV24964.1"/>
    <property type="molecule type" value="Genomic_DNA"/>
</dbReference>
<dbReference type="InterPro" id="IPR058488">
    <property type="entry name" value="DUF8175"/>
</dbReference>
<evidence type="ECO:0000256" key="2">
    <source>
        <dbReference type="SAM" id="Phobius"/>
    </source>
</evidence>
<feature type="compositionally biased region" description="Pro residues" evidence="1">
    <location>
        <begin position="38"/>
        <end position="50"/>
    </location>
</feature>
<organism evidence="4 5">
    <name type="scientific">Micrococcus terreus</name>
    <dbReference type="NCBI Taxonomy" id="574650"/>
    <lineage>
        <taxon>Bacteria</taxon>
        <taxon>Bacillati</taxon>
        <taxon>Actinomycetota</taxon>
        <taxon>Actinomycetes</taxon>
        <taxon>Micrococcales</taxon>
        <taxon>Micrococcaceae</taxon>
        <taxon>Micrococcus</taxon>
    </lineage>
</organism>
<dbReference type="Pfam" id="PF26526">
    <property type="entry name" value="DUF8175"/>
    <property type="match status" value="1"/>
</dbReference>
<dbReference type="STRING" id="574650.SAMN04487966_11622"/>
<proteinExistence type="predicted"/>
<dbReference type="RefSeq" id="WP_143109525.1">
    <property type="nucleotide sequence ID" value="NZ_FPCG01000016.1"/>
</dbReference>
<sequence>MAAEKDPLGRGWIIAGALLLLIIGGILAGLLIPRSEDPAPPPGTTPPPTSTPSSQSPTATNPENEPPKTAGACTADLNDDQDFPATAPETTWDRHASGVIIPTSPDYGPGAKHGDLWGCFPQSPKGALFAGLNLYAAYAVGEQEALAEDSLVSAPSPSAGPAYGESDPPVFEGYRILMSDEKEASVQYLARQGGRDVAMTLDLVWDENANDWRLNLGTPTPVVDAVTDRSVFTRWR</sequence>
<evidence type="ECO:0000259" key="3">
    <source>
        <dbReference type="Pfam" id="PF26526"/>
    </source>
</evidence>
<evidence type="ECO:0000313" key="5">
    <source>
        <dbReference type="Proteomes" id="UP000198881"/>
    </source>
</evidence>
<accession>A0A1I7MSR6</accession>
<keyword evidence="2" id="KW-0812">Transmembrane</keyword>
<feature type="region of interest" description="Disordered" evidence="1">
    <location>
        <begin position="35"/>
        <end position="84"/>
    </location>
</feature>
<dbReference type="AlphaFoldDB" id="A0A1I7MSR6"/>
<keyword evidence="2" id="KW-1133">Transmembrane helix</keyword>
<gene>
    <name evidence="4" type="ORF">SAMN04487966_11622</name>
</gene>
<dbReference type="OrthoDB" id="4428031at2"/>
<feature type="transmembrane region" description="Helical" evidence="2">
    <location>
        <begin position="12"/>
        <end position="32"/>
    </location>
</feature>
<dbReference type="Proteomes" id="UP000198881">
    <property type="component" value="Unassembled WGS sequence"/>
</dbReference>
<protein>
    <recommendedName>
        <fullName evidence="3">DUF8175 domain-containing protein</fullName>
    </recommendedName>
</protein>
<feature type="domain" description="DUF8175" evidence="3">
    <location>
        <begin position="56"/>
        <end position="227"/>
    </location>
</feature>